<dbReference type="Proteomes" id="UP000002734">
    <property type="component" value="Chromosome"/>
</dbReference>
<keyword evidence="5 7" id="KW-1133">Transmembrane helix</keyword>
<reference evidence="9" key="1">
    <citation type="submission" date="2009-06" db="EMBL/GenBank/DDBJ databases">
        <title>Complete sequence of Dickeya dadantii Ech703.</title>
        <authorList>
            <consortium name="US DOE Joint Genome Institute"/>
            <person name="Lucas S."/>
            <person name="Copeland A."/>
            <person name="Lapidus A."/>
            <person name="Glavina del Rio T."/>
            <person name="Dalin E."/>
            <person name="Tice H."/>
            <person name="Bruce D."/>
            <person name="Goodwin L."/>
            <person name="Pitluck S."/>
            <person name="Chertkov O."/>
            <person name="Brettin T."/>
            <person name="Detter J.C."/>
            <person name="Han C."/>
            <person name="Larimer F."/>
            <person name="Land M."/>
            <person name="Hauser L."/>
            <person name="Kyrpides N."/>
            <person name="Mikhailova N."/>
            <person name="Balakrishnan V."/>
            <person name="Glasner J."/>
            <person name="Perna N.T."/>
        </authorList>
    </citation>
    <scope>NUCLEOTIDE SEQUENCE [LARGE SCALE GENOMIC DNA]</scope>
    <source>
        <strain evidence="9">Ech703</strain>
    </source>
</reference>
<dbReference type="STRING" id="579405.Dd703_3358"/>
<feature type="transmembrane region" description="Helical" evidence="7">
    <location>
        <begin position="157"/>
        <end position="177"/>
    </location>
</feature>
<name>C6CE26_MUSP7</name>
<evidence type="ECO:0000256" key="4">
    <source>
        <dbReference type="ARBA" id="ARBA00022692"/>
    </source>
</evidence>
<evidence type="ECO:0000259" key="8">
    <source>
        <dbReference type="Pfam" id="PF00892"/>
    </source>
</evidence>
<feature type="transmembrane region" description="Helical" evidence="7">
    <location>
        <begin position="132"/>
        <end position="151"/>
    </location>
</feature>
<feature type="transmembrane region" description="Helical" evidence="7">
    <location>
        <begin position="189"/>
        <end position="211"/>
    </location>
</feature>
<feature type="transmembrane region" description="Helical" evidence="7">
    <location>
        <begin position="217"/>
        <end position="236"/>
    </location>
</feature>
<evidence type="ECO:0000313" key="9">
    <source>
        <dbReference type="EMBL" id="ACS87120.1"/>
    </source>
</evidence>
<evidence type="ECO:0000256" key="2">
    <source>
        <dbReference type="ARBA" id="ARBA00007362"/>
    </source>
</evidence>
<dbReference type="KEGG" id="dda:Dd703_3358"/>
<dbReference type="SUPFAM" id="SSF103481">
    <property type="entry name" value="Multidrug resistance efflux transporter EmrE"/>
    <property type="match status" value="1"/>
</dbReference>
<keyword evidence="3" id="KW-1003">Cell membrane</keyword>
<keyword evidence="6 7" id="KW-0472">Membrane</keyword>
<dbReference type="EMBL" id="CP001654">
    <property type="protein sequence ID" value="ACS87120.1"/>
    <property type="molecule type" value="Genomic_DNA"/>
</dbReference>
<comment type="similarity">
    <text evidence="2">Belongs to the EamA transporter family.</text>
</comment>
<dbReference type="InterPro" id="IPR000620">
    <property type="entry name" value="EamA_dom"/>
</dbReference>
<feature type="transmembrane region" description="Helical" evidence="7">
    <location>
        <begin position="70"/>
        <end position="91"/>
    </location>
</feature>
<dbReference type="InterPro" id="IPR037185">
    <property type="entry name" value="EmrE-like"/>
</dbReference>
<gene>
    <name evidence="9" type="ordered locus">Dd703_3358</name>
</gene>
<evidence type="ECO:0000256" key="5">
    <source>
        <dbReference type="ARBA" id="ARBA00022989"/>
    </source>
</evidence>
<accession>C6CE26</accession>
<dbReference type="Pfam" id="PF00892">
    <property type="entry name" value="EamA"/>
    <property type="match status" value="2"/>
</dbReference>
<evidence type="ECO:0000313" key="10">
    <source>
        <dbReference type="Proteomes" id="UP000002734"/>
    </source>
</evidence>
<keyword evidence="4 7" id="KW-0812">Transmembrane</keyword>
<evidence type="ECO:0000256" key="6">
    <source>
        <dbReference type="ARBA" id="ARBA00023136"/>
    </source>
</evidence>
<sequence length="306" mass="33646">MKQNAGIGLSLALTTAVCWGALPIAMKQVLANMEPYTVVWYRFVIASVGLWLFLRAKGNLPTVRLFNHQRWWILLFIATGGLLGNFMLFSSSLRYLSPTTSQVIGQLSPVGMMIASVFILKERMRLNQVIGVIILISGLVMFFNSSLVEILTRLTDYTLGVLLGMAAATVWVSYGVAQKVLLRRLSSQQLLFLLYALCALCITPLAKPWAIFQLSNWQLVCLLFCGINTLVGYGALAEAMARWQAAQVSAIITLTPLFTLFFSDILALVWPSVFASLELNPLGYIGAFVVVAGAMFSAIGHRIIGR</sequence>
<feature type="transmembrane region" description="Helical" evidence="7">
    <location>
        <begin position="103"/>
        <end position="120"/>
    </location>
</feature>
<proteinExistence type="inferred from homology"/>
<feature type="transmembrane region" description="Helical" evidence="7">
    <location>
        <begin position="282"/>
        <end position="304"/>
    </location>
</feature>
<evidence type="ECO:0000256" key="3">
    <source>
        <dbReference type="ARBA" id="ARBA00022475"/>
    </source>
</evidence>
<feature type="transmembrane region" description="Helical" evidence="7">
    <location>
        <begin position="39"/>
        <end position="58"/>
    </location>
</feature>
<dbReference type="Gene3D" id="1.10.3730.20">
    <property type="match status" value="1"/>
</dbReference>
<dbReference type="PANTHER" id="PTHR22911">
    <property type="entry name" value="ACYL-MALONYL CONDENSING ENZYME-RELATED"/>
    <property type="match status" value="1"/>
</dbReference>
<dbReference type="HOGENOM" id="CLU_074108_1_0_6"/>
<feature type="domain" description="EamA" evidence="8">
    <location>
        <begin position="159"/>
        <end position="275"/>
    </location>
</feature>
<protein>
    <recommendedName>
        <fullName evidence="8">EamA domain-containing protein</fullName>
    </recommendedName>
</protein>
<dbReference type="RefSeq" id="WP_015855020.1">
    <property type="nucleotide sequence ID" value="NC_012880.1"/>
</dbReference>
<dbReference type="eggNOG" id="COG0697">
    <property type="taxonomic scope" value="Bacteria"/>
</dbReference>
<evidence type="ECO:0000256" key="1">
    <source>
        <dbReference type="ARBA" id="ARBA00004651"/>
    </source>
</evidence>
<keyword evidence="10" id="KW-1185">Reference proteome</keyword>
<comment type="subcellular location">
    <subcellularLocation>
        <location evidence="1">Cell membrane</location>
        <topology evidence="1">Multi-pass membrane protein</topology>
    </subcellularLocation>
</comment>
<organism evidence="9 10">
    <name type="scientific">Musicola paradisiaca (strain Ech703)</name>
    <name type="common">Dickeya paradisiaca</name>
    <name type="synonym">Dickeya dadantii</name>
    <dbReference type="NCBI Taxonomy" id="579405"/>
    <lineage>
        <taxon>Bacteria</taxon>
        <taxon>Pseudomonadati</taxon>
        <taxon>Pseudomonadota</taxon>
        <taxon>Gammaproteobacteria</taxon>
        <taxon>Enterobacterales</taxon>
        <taxon>Pectobacteriaceae</taxon>
        <taxon>Musicola</taxon>
    </lineage>
</organism>
<dbReference type="GO" id="GO:0016020">
    <property type="term" value="C:membrane"/>
    <property type="evidence" value="ECO:0007669"/>
    <property type="project" value="InterPro"/>
</dbReference>
<dbReference type="PANTHER" id="PTHR22911:SF134">
    <property type="entry name" value="DMT FAMILY TRANSPORTER"/>
    <property type="match status" value="1"/>
</dbReference>
<feature type="domain" description="EamA" evidence="8">
    <location>
        <begin position="7"/>
        <end position="142"/>
    </location>
</feature>
<evidence type="ECO:0000256" key="7">
    <source>
        <dbReference type="SAM" id="Phobius"/>
    </source>
</evidence>
<dbReference type="AlphaFoldDB" id="C6CE26"/>
<feature type="transmembrane region" description="Helical" evidence="7">
    <location>
        <begin position="248"/>
        <end position="270"/>
    </location>
</feature>